<dbReference type="Pfam" id="PF14223">
    <property type="entry name" value="Retrotran_gag_2"/>
    <property type="match status" value="1"/>
</dbReference>
<feature type="compositionally biased region" description="Basic and acidic residues" evidence="1">
    <location>
        <begin position="47"/>
        <end position="56"/>
    </location>
</feature>
<feature type="compositionally biased region" description="Basic and acidic residues" evidence="1">
    <location>
        <begin position="20"/>
        <end position="34"/>
    </location>
</feature>
<dbReference type="Proteomes" id="UP001151760">
    <property type="component" value="Unassembled WGS sequence"/>
</dbReference>
<reference evidence="2" key="1">
    <citation type="journal article" date="2022" name="Int. J. Mol. Sci.">
        <title>Draft Genome of Tanacetum Coccineum: Genomic Comparison of Closely Related Tanacetum-Family Plants.</title>
        <authorList>
            <person name="Yamashiro T."/>
            <person name="Shiraishi A."/>
            <person name="Nakayama K."/>
            <person name="Satake H."/>
        </authorList>
    </citation>
    <scope>NUCLEOTIDE SEQUENCE</scope>
</reference>
<evidence type="ECO:0000256" key="1">
    <source>
        <dbReference type="SAM" id="MobiDB-lite"/>
    </source>
</evidence>
<organism evidence="2 3">
    <name type="scientific">Tanacetum coccineum</name>
    <dbReference type="NCBI Taxonomy" id="301880"/>
    <lineage>
        <taxon>Eukaryota</taxon>
        <taxon>Viridiplantae</taxon>
        <taxon>Streptophyta</taxon>
        <taxon>Embryophyta</taxon>
        <taxon>Tracheophyta</taxon>
        <taxon>Spermatophyta</taxon>
        <taxon>Magnoliopsida</taxon>
        <taxon>eudicotyledons</taxon>
        <taxon>Gunneridae</taxon>
        <taxon>Pentapetalae</taxon>
        <taxon>asterids</taxon>
        <taxon>campanulids</taxon>
        <taxon>Asterales</taxon>
        <taxon>Asteraceae</taxon>
        <taxon>Asteroideae</taxon>
        <taxon>Anthemideae</taxon>
        <taxon>Anthemidinae</taxon>
        <taxon>Tanacetum</taxon>
    </lineage>
</organism>
<sequence>MTSEAIRSKEINETGINKNETSRFDQDVQEKPHDDDMENKSSSIPERTTKPLEKSQHSSIPFSNRVRREETLQRNFLENLKQLDISIPFIKALLQIPKYAKYLKSLQTNKSRLEEAYTKTMNERYLALLLNELPLKEKDPTSFTIPCQVLKKQKEAENLAAYHSSRLENPHMKVLTEREIADKFSDEHLMVLNSKFKDDEPWYADFINYIVRKVVPLNWTFEKRKRFFSQFKTYFWEEPYAFKLCAENIMRRCVAGSETLEILAHCNSGPTGRHHSANITSKKVYESGFYWLSVFRMLMSTTAYKTPTGCIPFRLVYGKACHLPVEIEHKAHYALKQCNMDLTLASESRLMQLNELAKLRYGAYENTRIYKERTKKWHDSRLREITDRDGFSFKVNGQRLKKYYGGDIDKEDDEIYSMEGSDDENPPPPPQQTPTQQAPHTVSTIKLPILKKDTNGVIKVLPPKTAEEILARERERKARTTLLMALLEDQLVKFHKMTDAKAMWDAIKSRFGGNDESKKMQKYILKQQFEGFYVSNLEGLHKRYDRFLSLLSQLKIHGAGVSTKDVNQKFLRSLPSSWSQVSLVTRTKQGVYSLSIDVLYNNLRVFESDIKGSTGSSSSAQNVTVVSSESTSSTNDVSTAYGVSISFGYNSQRENSSSYTDELIRDRLEMASGHDFHEIEEVLQEDREKATF</sequence>
<feature type="compositionally biased region" description="Basic and acidic residues" evidence="1">
    <location>
        <begin position="1"/>
        <end position="12"/>
    </location>
</feature>
<feature type="region of interest" description="Disordered" evidence="1">
    <location>
        <begin position="417"/>
        <end position="441"/>
    </location>
</feature>
<comment type="caution">
    <text evidence="2">The sequence shown here is derived from an EMBL/GenBank/DDBJ whole genome shotgun (WGS) entry which is preliminary data.</text>
</comment>
<feature type="region of interest" description="Disordered" evidence="1">
    <location>
        <begin position="1"/>
        <end position="65"/>
    </location>
</feature>
<protein>
    <submittedName>
        <fullName evidence="2">Uncharacterized protein</fullName>
    </submittedName>
</protein>
<accession>A0ABQ5DWW9</accession>
<evidence type="ECO:0000313" key="3">
    <source>
        <dbReference type="Proteomes" id="UP001151760"/>
    </source>
</evidence>
<name>A0ABQ5DWW9_9ASTR</name>
<keyword evidence="3" id="KW-1185">Reference proteome</keyword>
<reference evidence="2" key="2">
    <citation type="submission" date="2022-01" db="EMBL/GenBank/DDBJ databases">
        <authorList>
            <person name="Yamashiro T."/>
            <person name="Shiraishi A."/>
            <person name="Satake H."/>
            <person name="Nakayama K."/>
        </authorList>
    </citation>
    <scope>NUCLEOTIDE SEQUENCE</scope>
</reference>
<evidence type="ECO:0000313" key="2">
    <source>
        <dbReference type="EMBL" id="GJT43706.1"/>
    </source>
</evidence>
<dbReference type="PANTHER" id="PTHR47266">
    <property type="entry name" value="ENDONUCLEASE-RELATED"/>
    <property type="match status" value="1"/>
</dbReference>
<proteinExistence type="predicted"/>
<dbReference type="EMBL" id="BQNB010015752">
    <property type="protein sequence ID" value="GJT43706.1"/>
    <property type="molecule type" value="Genomic_DNA"/>
</dbReference>
<gene>
    <name evidence="2" type="ORF">Tco_0952421</name>
</gene>
<dbReference type="InterPro" id="IPR052160">
    <property type="entry name" value="Gypsy_RT_Integrase-like"/>
</dbReference>